<dbReference type="Ensembl" id="ENSCPVT00000024602.1">
    <property type="protein sequence ID" value="ENSCPVP00000027487.1"/>
    <property type="gene ID" value="ENSCPVG00000017770.1"/>
</dbReference>
<sequence>MSCHFPSSGFPHNILSSHVLWIIPLVNWAQLSQLCPSQLLVHPQPPHWWGGVRDRRGLYTAQTLDGSNENISVLLTAEICCRALGTLFNVLWFLC</sequence>
<proteinExistence type="predicted"/>
<dbReference type="Proteomes" id="UP000694382">
    <property type="component" value="Chromosome 3"/>
</dbReference>
<reference evidence="1" key="2">
    <citation type="submission" date="2025-08" db="UniProtKB">
        <authorList>
            <consortium name="Ensembl"/>
        </authorList>
    </citation>
    <scope>IDENTIFICATION</scope>
</reference>
<reference evidence="1" key="3">
    <citation type="submission" date="2025-09" db="UniProtKB">
        <authorList>
            <consortium name="Ensembl"/>
        </authorList>
    </citation>
    <scope>IDENTIFICATION</scope>
</reference>
<name>A0A8U8BEB2_GEOPR</name>
<protein>
    <submittedName>
        <fullName evidence="1">Uncharacterized protein</fullName>
    </submittedName>
</protein>
<evidence type="ECO:0000313" key="1">
    <source>
        <dbReference type="Ensembl" id="ENSCPVP00000027487.1"/>
    </source>
</evidence>
<keyword evidence="2" id="KW-1185">Reference proteome</keyword>
<dbReference type="AlphaFoldDB" id="A0A8U8BEB2"/>
<evidence type="ECO:0000313" key="2">
    <source>
        <dbReference type="Proteomes" id="UP000694382"/>
    </source>
</evidence>
<reference evidence="1" key="1">
    <citation type="submission" date="2020-02" db="EMBL/GenBank/DDBJ databases">
        <authorList>
            <person name="Enbody D E."/>
            <person name="Pettersson E M."/>
        </authorList>
    </citation>
    <scope>NUCLEOTIDE SEQUENCE [LARGE SCALE GENOMIC DNA]</scope>
</reference>
<organism evidence="1 2">
    <name type="scientific">Geospiza parvula</name>
    <name type="common">Small tree-finch</name>
    <name type="synonym">Camarhynchus parvulus</name>
    <dbReference type="NCBI Taxonomy" id="87175"/>
    <lineage>
        <taxon>Eukaryota</taxon>
        <taxon>Metazoa</taxon>
        <taxon>Chordata</taxon>
        <taxon>Craniata</taxon>
        <taxon>Vertebrata</taxon>
        <taxon>Euteleostomi</taxon>
        <taxon>Archelosauria</taxon>
        <taxon>Archosauria</taxon>
        <taxon>Dinosauria</taxon>
        <taxon>Saurischia</taxon>
        <taxon>Theropoda</taxon>
        <taxon>Coelurosauria</taxon>
        <taxon>Aves</taxon>
        <taxon>Neognathae</taxon>
        <taxon>Neoaves</taxon>
        <taxon>Telluraves</taxon>
        <taxon>Australaves</taxon>
        <taxon>Passeriformes</taxon>
        <taxon>Thraupidae</taxon>
        <taxon>Camarhynchus</taxon>
    </lineage>
</organism>
<accession>A0A8U8BEB2</accession>